<organism evidence="9 10">
    <name type="scientific">Diaphorobacter aerolatus</name>
    <dbReference type="NCBI Taxonomy" id="1288495"/>
    <lineage>
        <taxon>Bacteria</taxon>
        <taxon>Pseudomonadati</taxon>
        <taxon>Pseudomonadota</taxon>
        <taxon>Betaproteobacteria</taxon>
        <taxon>Burkholderiales</taxon>
        <taxon>Comamonadaceae</taxon>
        <taxon>Diaphorobacter</taxon>
    </lineage>
</organism>
<dbReference type="SUPFAM" id="SSF56935">
    <property type="entry name" value="Porins"/>
    <property type="match status" value="1"/>
</dbReference>
<dbReference type="InterPro" id="IPR036942">
    <property type="entry name" value="Beta-barrel_TonB_sf"/>
</dbReference>
<dbReference type="KEGG" id="daer:H9K75_10645"/>
<keyword evidence="3" id="KW-1134">Transmembrane beta strand</keyword>
<evidence type="ECO:0000256" key="6">
    <source>
        <dbReference type="ARBA" id="ARBA00023136"/>
    </source>
</evidence>
<dbReference type="GO" id="GO:0015344">
    <property type="term" value="F:siderophore uptake transmembrane transporter activity"/>
    <property type="evidence" value="ECO:0007669"/>
    <property type="project" value="TreeGrafter"/>
</dbReference>
<dbReference type="Pfam" id="PF00593">
    <property type="entry name" value="TonB_dep_Rec_b-barrel"/>
    <property type="match status" value="1"/>
</dbReference>
<keyword evidence="6" id="KW-0472">Membrane</keyword>
<accession>A0A7H0GPK3</accession>
<name>A0A7H0GPK3_9BURK</name>
<dbReference type="PANTHER" id="PTHR30069:SF40">
    <property type="entry name" value="TONB-DEPENDENT RECEPTOR NMB0964-RELATED"/>
    <property type="match status" value="1"/>
</dbReference>
<dbReference type="Proteomes" id="UP000516028">
    <property type="component" value="Chromosome"/>
</dbReference>
<keyword evidence="10" id="KW-1185">Reference proteome</keyword>
<evidence type="ECO:0000256" key="5">
    <source>
        <dbReference type="ARBA" id="ARBA00023077"/>
    </source>
</evidence>
<keyword evidence="9" id="KW-0675">Receptor</keyword>
<evidence type="ECO:0000256" key="2">
    <source>
        <dbReference type="ARBA" id="ARBA00022448"/>
    </source>
</evidence>
<dbReference type="PANTHER" id="PTHR30069">
    <property type="entry name" value="TONB-DEPENDENT OUTER MEMBRANE RECEPTOR"/>
    <property type="match status" value="1"/>
</dbReference>
<evidence type="ECO:0000256" key="1">
    <source>
        <dbReference type="ARBA" id="ARBA00004571"/>
    </source>
</evidence>
<dbReference type="GO" id="GO:0044718">
    <property type="term" value="P:siderophore transmembrane transport"/>
    <property type="evidence" value="ECO:0007669"/>
    <property type="project" value="TreeGrafter"/>
</dbReference>
<dbReference type="Gene3D" id="2.40.170.20">
    <property type="entry name" value="TonB-dependent receptor, beta-barrel domain"/>
    <property type="match status" value="1"/>
</dbReference>
<evidence type="ECO:0000313" key="9">
    <source>
        <dbReference type="EMBL" id="QNP50219.1"/>
    </source>
</evidence>
<feature type="domain" description="TonB-dependent receptor-like beta-barrel" evidence="8">
    <location>
        <begin position="29"/>
        <end position="149"/>
    </location>
</feature>
<dbReference type="InterPro" id="IPR039426">
    <property type="entry name" value="TonB-dep_rcpt-like"/>
</dbReference>
<keyword evidence="7" id="KW-0998">Cell outer membrane</keyword>
<keyword evidence="2" id="KW-0813">Transport</keyword>
<comment type="subcellular location">
    <subcellularLocation>
        <location evidence="1">Cell outer membrane</location>
        <topology evidence="1">Multi-pass membrane protein</topology>
    </subcellularLocation>
</comment>
<evidence type="ECO:0000256" key="3">
    <source>
        <dbReference type="ARBA" id="ARBA00022452"/>
    </source>
</evidence>
<evidence type="ECO:0000256" key="4">
    <source>
        <dbReference type="ARBA" id="ARBA00022692"/>
    </source>
</evidence>
<sequence>MSGAGNLHRAPAYNRQDVFGGRILYGGVRARFTGLEANGNLRLQGPDGLSRTSDGSTLDLAWRTDVVRATNLDTGEPLPRIAPLRIGATLVYGNGPWNARLGFDYNAAQRRVPANTRETEAYTLWNAAITYGMKAQRARLTWYARIDNLTNKLAYSPTSILTTTVYPNAPLPGRTLRIGVRATF</sequence>
<keyword evidence="4" id="KW-0812">Transmembrane</keyword>
<dbReference type="AlphaFoldDB" id="A0A7H0GPK3"/>
<keyword evidence="5" id="KW-0798">TonB box</keyword>
<gene>
    <name evidence="9" type="ORF">H9K75_10645</name>
</gene>
<proteinExistence type="predicted"/>
<evidence type="ECO:0000313" key="10">
    <source>
        <dbReference type="Proteomes" id="UP000516028"/>
    </source>
</evidence>
<protein>
    <submittedName>
        <fullName evidence="9">TonB-dependent receptor</fullName>
    </submittedName>
</protein>
<dbReference type="EMBL" id="CP060783">
    <property type="protein sequence ID" value="QNP50219.1"/>
    <property type="molecule type" value="Genomic_DNA"/>
</dbReference>
<reference evidence="9 10" key="1">
    <citation type="submission" date="2020-08" db="EMBL/GenBank/DDBJ databases">
        <title>Genome sequence of Diaphorobacter aerolatus KACC 16536T.</title>
        <authorList>
            <person name="Hyun D.-W."/>
            <person name="Bae J.-W."/>
        </authorList>
    </citation>
    <scope>NUCLEOTIDE SEQUENCE [LARGE SCALE GENOMIC DNA]</scope>
    <source>
        <strain evidence="9 10">KACC 16536</strain>
    </source>
</reference>
<dbReference type="InterPro" id="IPR000531">
    <property type="entry name" value="Beta-barrel_TonB"/>
</dbReference>
<dbReference type="GO" id="GO:0009279">
    <property type="term" value="C:cell outer membrane"/>
    <property type="evidence" value="ECO:0007669"/>
    <property type="project" value="UniProtKB-SubCell"/>
</dbReference>
<evidence type="ECO:0000256" key="7">
    <source>
        <dbReference type="ARBA" id="ARBA00023237"/>
    </source>
</evidence>
<evidence type="ECO:0000259" key="8">
    <source>
        <dbReference type="Pfam" id="PF00593"/>
    </source>
</evidence>